<evidence type="ECO:0000256" key="3">
    <source>
        <dbReference type="ARBA" id="ARBA00022777"/>
    </source>
</evidence>
<dbReference type="RefSeq" id="WP_089260860.1">
    <property type="nucleotide sequence ID" value="NZ_JAUKUC010000001.1"/>
</dbReference>
<dbReference type="Gene3D" id="3.90.1510.10">
    <property type="entry name" value="Glycerate kinase, domain 2"/>
    <property type="match status" value="1"/>
</dbReference>
<dbReference type="PIRSF" id="PIRSF006078">
    <property type="entry name" value="GlxK"/>
    <property type="match status" value="1"/>
</dbReference>
<dbReference type="PANTHER" id="PTHR21599">
    <property type="entry name" value="GLYCERATE KINASE"/>
    <property type="match status" value="1"/>
</dbReference>
<dbReference type="PANTHER" id="PTHR21599:SF0">
    <property type="entry name" value="GLYCERATE KINASE"/>
    <property type="match status" value="1"/>
</dbReference>
<organism evidence="5 6">
    <name type="scientific">Maribacter confluentis</name>
    <dbReference type="NCBI Taxonomy" id="1656093"/>
    <lineage>
        <taxon>Bacteria</taxon>
        <taxon>Pseudomonadati</taxon>
        <taxon>Bacteroidota</taxon>
        <taxon>Flavobacteriia</taxon>
        <taxon>Flavobacteriales</taxon>
        <taxon>Flavobacteriaceae</taxon>
        <taxon>Maribacter</taxon>
    </lineage>
</organism>
<proteinExistence type="inferred from homology"/>
<evidence type="ECO:0000256" key="1">
    <source>
        <dbReference type="ARBA" id="ARBA00006284"/>
    </source>
</evidence>
<dbReference type="InterPro" id="IPR018193">
    <property type="entry name" value="Glyc_kinase_flavodox-like_fold"/>
</dbReference>
<evidence type="ECO:0000256" key="4">
    <source>
        <dbReference type="PIRNR" id="PIRNR006078"/>
    </source>
</evidence>
<dbReference type="EC" id="2.7.1.31" evidence="5"/>
<dbReference type="Pfam" id="PF02595">
    <property type="entry name" value="Gly_kinase"/>
    <property type="match status" value="1"/>
</dbReference>
<name>A0ABT8RQA1_9FLAO</name>
<dbReference type="NCBIfam" id="TIGR00045">
    <property type="entry name" value="glycerate kinase"/>
    <property type="match status" value="1"/>
</dbReference>
<accession>A0ABT8RQA1</accession>
<keyword evidence="2 4" id="KW-0808">Transferase</keyword>
<dbReference type="InterPro" id="IPR036129">
    <property type="entry name" value="Glycerate_kinase_sf"/>
</dbReference>
<sequence>MKLLLIPDKFKGSLTSEEVSKAFIDGVQKAGVDFTYKFIKASDGGDGFMDAVASYKPCISVEVVTENPLGKPLRSHYLYNKKDNAAYIELANASGMELLKPEERNPMLTSTYGTGLQIKDAVQKGIKNIYIGLGGSATNDGGMGIARALGYVFLDAKGKKLPAIGNSLEQIRSIDDSWVGNDLKEVSFYAVNDVSNPLFGIKGAAYVYAGQKGATDEIIKVLDQGLENLDRVVAETYGLLNAHLPGSGAAGGAAYGLKTFLGANFLSGIDFILGLSGVEKLLAAKAFDFIVTGEGKIDDQTMNGKLIQGVMRLGEKYNTRVIAICGKLDISKNQLMDHGIYDVFEIQNPSKDLAYNLQNAKELLSQKAKEFFLLRQENSPLKK</sequence>
<evidence type="ECO:0000313" key="6">
    <source>
        <dbReference type="Proteomes" id="UP001168579"/>
    </source>
</evidence>
<comment type="similarity">
    <text evidence="1 4">Belongs to the glycerate kinase type-1 family.</text>
</comment>
<dbReference type="GO" id="GO:0008887">
    <property type="term" value="F:glycerate kinase activity"/>
    <property type="evidence" value="ECO:0007669"/>
    <property type="project" value="UniProtKB-EC"/>
</dbReference>
<dbReference type="Proteomes" id="UP001168579">
    <property type="component" value="Unassembled WGS sequence"/>
</dbReference>
<dbReference type="InterPro" id="IPR004381">
    <property type="entry name" value="Glycerate_kinase"/>
</dbReference>
<comment type="caution">
    <text evidence="5">The sequence shown here is derived from an EMBL/GenBank/DDBJ whole genome shotgun (WGS) entry which is preliminary data.</text>
</comment>
<dbReference type="InterPro" id="IPR018197">
    <property type="entry name" value="Glycerate_kinase_RE-like"/>
</dbReference>
<dbReference type="SUPFAM" id="SSF110738">
    <property type="entry name" value="Glycerate kinase I"/>
    <property type="match status" value="1"/>
</dbReference>
<protein>
    <submittedName>
        <fullName evidence="5">Glycerate kinase</fullName>
        <ecNumber evidence="5">2.7.1.31</ecNumber>
    </submittedName>
</protein>
<keyword evidence="6" id="KW-1185">Reference proteome</keyword>
<gene>
    <name evidence="5" type="ORF">Q2T41_07695</name>
</gene>
<reference evidence="5" key="1">
    <citation type="journal article" date="2014" name="Int. J. Syst. Evol. Microbiol.">
        <title>Complete genome of a new Firmicutes species belonging to the dominant human colonic microbiota ('Ruminococcus bicirculans') reveals two chromosomes and a selective capacity to utilize plant glucans.</title>
        <authorList>
            <consortium name="NISC Comparative Sequencing Program"/>
            <person name="Wegmann U."/>
            <person name="Louis P."/>
            <person name="Goesmann A."/>
            <person name="Henrissat B."/>
            <person name="Duncan S.H."/>
            <person name="Flint H.J."/>
        </authorList>
    </citation>
    <scope>NUCLEOTIDE SEQUENCE</scope>
    <source>
        <strain evidence="5">CECT 8869</strain>
    </source>
</reference>
<dbReference type="EMBL" id="JAUKUC010000001">
    <property type="protein sequence ID" value="MDO1512534.1"/>
    <property type="molecule type" value="Genomic_DNA"/>
</dbReference>
<evidence type="ECO:0000256" key="2">
    <source>
        <dbReference type="ARBA" id="ARBA00022679"/>
    </source>
</evidence>
<reference evidence="5" key="2">
    <citation type="submission" date="2023-06" db="EMBL/GenBank/DDBJ databases">
        <authorList>
            <person name="Lucena T."/>
            <person name="Sun Q."/>
        </authorList>
    </citation>
    <scope>NUCLEOTIDE SEQUENCE</scope>
    <source>
        <strain evidence="5">CECT 8869</strain>
    </source>
</reference>
<evidence type="ECO:0000313" key="5">
    <source>
        <dbReference type="EMBL" id="MDO1512534.1"/>
    </source>
</evidence>
<dbReference type="Gene3D" id="3.40.50.10350">
    <property type="entry name" value="Glycerate kinase, domain 1"/>
    <property type="match status" value="1"/>
</dbReference>
<keyword evidence="3 4" id="KW-0418">Kinase</keyword>